<keyword evidence="5 7" id="KW-1133">Transmembrane helix</keyword>
<comment type="similarity">
    <text evidence="7">Belongs to the binding-protein-dependent transport system permease family.</text>
</comment>
<evidence type="ECO:0000313" key="10">
    <source>
        <dbReference type="EMBL" id="TDF94301.1"/>
    </source>
</evidence>
<feature type="transmembrane region" description="Helical" evidence="7">
    <location>
        <begin position="199"/>
        <end position="218"/>
    </location>
</feature>
<dbReference type="RefSeq" id="WP_133204954.1">
    <property type="nucleotide sequence ID" value="NZ_SMRU01000016.1"/>
</dbReference>
<dbReference type="GO" id="GO:0005886">
    <property type="term" value="C:plasma membrane"/>
    <property type="evidence" value="ECO:0007669"/>
    <property type="project" value="UniProtKB-SubCell"/>
</dbReference>
<dbReference type="CDD" id="cd06261">
    <property type="entry name" value="TM_PBP2"/>
    <property type="match status" value="1"/>
</dbReference>
<evidence type="ECO:0000256" key="4">
    <source>
        <dbReference type="ARBA" id="ARBA00022692"/>
    </source>
</evidence>
<keyword evidence="3" id="KW-1003">Cell membrane</keyword>
<dbReference type="InterPro" id="IPR000515">
    <property type="entry name" value="MetI-like"/>
</dbReference>
<protein>
    <submittedName>
        <fullName evidence="10">ABC transporter permease</fullName>
    </submittedName>
</protein>
<feature type="transmembrane region" description="Helical" evidence="7">
    <location>
        <begin position="134"/>
        <end position="156"/>
    </location>
</feature>
<feature type="compositionally biased region" description="Low complexity" evidence="8">
    <location>
        <begin position="357"/>
        <end position="369"/>
    </location>
</feature>
<dbReference type="InterPro" id="IPR035906">
    <property type="entry name" value="MetI-like_sf"/>
</dbReference>
<keyword evidence="2 7" id="KW-0813">Transport</keyword>
<feature type="region of interest" description="Disordered" evidence="8">
    <location>
        <begin position="339"/>
        <end position="369"/>
    </location>
</feature>
<feature type="transmembrane region" description="Helical" evidence="7">
    <location>
        <begin position="99"/>
        <end position="122"/>
    </location>
</feature>
<evidence type="ECO:0000256" key="1">
    <source>
        <dbReference type="ARBA" id="ARBA00004651"/>
    </source>
</evidence>
<gene>
    <name evidence="10" type="ORF">E1809_14530</name>
</gene>
<keyword evidence="6 7" id="KW-0472">Membrane</keyword>
<name>A0A4R5KFZ2_9MICC</name>
<dbReference type="Pfam" id="PF19300">
    <property type="entry name" value="BPD_transp_1_N"/>
    <property type="match status" value="1"/>
</dbReference>
<dbReference type="Pfam" id="PF00528">
    <property type="entry name" value="BPD_transp_1"/>
    <property type="match status" value="1"/>
</dbReference>
<dbReference type="PROSITE" id="PS50928">
    <property type="entry name" value="ABC_TM1"/>
    <property type="match status" value="1"/>
</dbReference>
<evidence type="ECO:0000256" key="7">
    <source>
        <dbReference type="RuleBase" id="RU363032"/>
    </source>
</evidence>
<dbReference type="InterPro" id="IPR045621">
    <property type="entry name" value="BPD_transp_1_N"/>
</dbReference>
<organism evidence="10 11">
    <name type="scientific">Arthrobacter terricola</name>
    <dbReference type="NCBI Taxonomy" id="2547396"/>
    <lineage>
        <taxon>Bacteria</taxon>
        <taxon>Bacillati</taxon>
        <taxon>Actinomycetota</taxon>
        <taxon>Actinomycetes</taxon>
        <taxon>Micrococcales</taxon>
        <taxon>Micrococcaceae</taxon>
        <taxon>Arthrobacter</taxon>
    </lineage>
</organism>
<dbReference type="OrthoDB" id="147639at2"/>
<comment type="caution">
    <text evidence="10">The sequence shown here is derived from an EMBL/GenBank/DDBJ whole genome shotgun (WGS) entry which is preliminary data.</text>
</comment>
<dbReference type="SUPFAM" id="SSF161098">
    <property type="entry name" value="MetI-like"/>
    <property type="match status" value="1"/>
</dbReference>
<evidence type="ECO:0000256" key="8">
    <source>
        <dbReference type="SAM" id="MobiDB-lite"/>
    </source>
</evidence>
<dbReference type="GO" id="GO:0055085">
    <property type="term" value="P:transmembrane transport"/>
    <property type="evidence" value="ECO:0007669"/>
    <property type="project" value="InterPro"/>
</dbReference>
<evidence type="ECO:0000256" key="6">
    <source>
        <dbReference type="ARBA" id="ARBA00023136"/>
    </source>
</evidence>
<proteinExistence type="inferred from homology"/>
<evidence type="ECO:0000259" key="9">
    <source>
        <dbReference type="PROSITE" id="PS50928"/>
    </source>
</evidence>
<feature type="transmembrane region" description="Helical" evidence="7">
    <location>
        <begin position="260"/>
        <end position="282"/>
    </location>
</feature>
<reference evidence="10 11" key="1">
    <citation type="submission" date="2019-03" db="EMBL/GenBank/DDBJ databases">
        <title>Whole genome sequence of Arthrobacter sp JH1-1.</title>
        <authorList>
            <person name="Trinh H.N."/>
        </authorList>
    </citation>
    <scope>NUCLEOTIDE SEQUENCE [LARGE SCALE GENOMIC DNA]</scope>
    <source>
        <strain evidence="10 11">JH1-1</strain>
    </source>
</reference>
<feature type="domain" description="ABC transmembrane type-1" evidence="9">
    <location>
        <begin position="95"/>
        <end position="325"/>
    </location>
</feature>
<dbReference type="Gene3D" id="1.10.3720.10">
    <property type="entry name" value="MetI-like"/>
    <property type="match status" value="1"/>
</dbReference>
<accession>A0A4R5KFZ2</accession>
<evidence type="ECO:0000313" key="11">
    <source>
        <dbReference type="Proteomes" id="UP000295511"/>
    </source>
</evidence>
<evidence type="ECO:0000256" key="5">
    <source>
        <dbReference type="ARBA" id="ARBA00022989"/>
    </source>
</evidence>
<evidence type="ECO:0000256" key="2">
    <source>
        <dbReference type="ARBA" id="ARBA00022448"/>
    </source>
</evidence>
<dbReference type="EMBL" id="SMRU01000016">
    <property type="protein sequence ID" value="TDF94301.1"/>
    <property type="molecule type" value="Genomic_DNA"/>
</dbReference>
<dbReference type="PANTHER" id="PTHR43163">
    <property type="entry name" value="DIPEPTIDE TRANSPORT SYSTEM PERMEASE PROTEIN DPPB-RELATED"/>
    <property type="match status" value="1"/>
</dbReference>
<feature type="transmembrane region" description="Helical" evidence="7">
    <location>
        <begin position="302"/>
        <end position="328"/>
    </location>
</feature>
<keyword evidence="4 7" id="KW-0812">Transmembrane</keyword>
<evidence type="ECO:0000256" key="3">
    <source>
        <dbReference type="ARBA" id="ARBA00022475"/>
    </source>
</evidence>
<keyword evidence="11" id="KW-1185">Reference proteome</keyword>
<comment type="subcellular location">
    <subcellularLocation>
        <location evidence="1 7">Cell membrane</location>
        <topology evidence="1 7">Multi-pass membrane protein</topology>
    </subcellularLocation>
</comment>
<dbReference type="Proteomes" id="UP000295511">
    <property type="component" value="Unassembled WGS sequence"/>
</dbReference>
<dbReference type="PANTHER" id="PTHR43163:SF6">
    <property type="entry name" value="DIPEPTIDE TRANSPORT SYSTEM PERMEASE PROTEIN DPPB-RELATED"/>
    <property type="match status" value="1"/>
</dbReference>
<dbReference type="AlphaFoldDB" id="A0A4R5KFZ2"/>
<sequence>MIRYILSRIAIAILLLLGLITLSFGLVSLLPGNPAVALLGDYATPADIARINAQLGLDKPFLERYLDYMGRTLNGDLGHSFFTGSSVSGEIWTRLPNTLVYLIPGLILALLIGMGMGTLAAYRYGRGADKAFTAGVSILMAMPEFVLGLLLLFIFYQQLHLAPAPLGMLSSSDIPPPKVTGSVALDAVIAGQWSAVQSIMGRAALPIVTMGLFFAAPFGKTVRTGLLQILNSPQIEFARACGLKPFQVFRYALSDVRGTLMTYMVLLFAAALSGAAIVESVFSWPGVGGWSLDGVLKGDVPVIQGFVLIMGATSLLGYVLLDTLITLLDPRTRGNILRKARKPSKLRPAAPGPVPAPTAGSAPTAGPKN</sequence>